<evidence type="ECO:0000256" key="5">
    <source>
        <dbReference type="SAM" id="SignalP"/>
    </source>
</evidence>
<keyword evidence="4" id="KW-0326">Glycosidase</keyword>
<comment type="pathway">
    <text evidence="1">Glycan metabolism; L-arabinan degradation.</text>
</comment>
<dbReference type="Proteomes" id="UP000708576">
    <property type="component" value="Unassembled WGS sequence"/>
</dbReference>
<feature type="chain" id="PRO_5046228991" evidence="5">
    <location>
        <begin position="26"/>
        <end position="1077"/>
    </location>
</feature>
<dbReference type="Gene3D" id="2.40.128.10">
    <property type="match status" value="1"/>
</dbReference>
<evidence type="ECO:0000256" key="3">
    <source>
        <dbReference type="ARBA" id="ARBA00022801"/>
    </source>
</evidence>
<dbReference type="InterPro" id="IPR006710">
    <property type="entry name" value="Glyco_hydro_43"/>
</dbReference>
<proteinExistence type="inferred from homology"/>
<protein>
    <submittedName>
        <fullName evidence="7">Family 43 glycosylhydrolase</fullName>
    </submittedName>
</protein>
<feature type="signal peptide" evidence="5">
    <location>
        <begin position="1"/>
        <end position="25"/>
    </location>
</feature>
<dbReference type="PANTHER" id="PTHR43301">
    <property type="entry name" value="ARABINAN ENDO-1,5-ALPHA-L-ARABINOSIDASE"/>
    <property type="match status" value="1"/>
</dbReference>
<evidence type="ECO:0000313" key="7">
    <source>
        <dbReference type="EMBL" id="MBS2099519.1"/>
    </source>
</evidence>
<dbReference type="InterPro" id="IPR050727">
    <property type="entry name" value="GH43_arabinanases"/>
</dbReference>
<dbReference type="PANTHER" id="PTHR43301:SF3">
    <property type="entry name" value="ARABINAN ENDO-1,5-ALPHA-L-ARABINOSIDASE A-RELATED"/>
    <property type="match status" value="1"/>
</dbReference>
<reference evidence="7 8" key="1">
    <citation type="journal article" date="2015" name="Int. J. Syst. Evol. Microbiol.">
        <title>Carboxylicivirga linearis sp. nov., isolated from a sea cucumber culture pond.</title>
        <authorList>
            <person name="Wang F.Q."/>
            <person name="Zhou Y.X."/>
            <person name="Lin X.Z."/>
            <person name="Chen G.J."/>
            <person name="Du Z.J."/>
        </authorList>
    </citation>
    <scope>NUCLEOTIDE SEQUENCE [LARGE SCALE GENOMIC DNA]</scope>
    <source>
        <strain evidence="7 8">FB218</strain>
    </source>
</reference>
<evidence type="ECO:0000256" key="2">
    <source>
        <dbReference type="ARBA" id="ARBA00009865"/>
    </source>
</evidence>
<dbReference type="SUPFAM" id="SSF75005">
    <property type="entry name" value="Arabinanase/levansucrase/invertase"/>
    <property type="match status" value="1"/>
</dbReference>
<evidence type="ECO:0000259" key="6">
    <source>
        <dbReference type="Pfam" id="PF16369"/>
    </source>
</evidence>
<dbReference type="InterPro" id="IPR032291">
    <property type="entry name" value="Abn2_C"/>
</dbReference>
<dbReference type="EMBL" id="JAGUCO010000012">
    <property type="protein sequence ID" value="MBS2099519.1"/>
    <property type="molecule type" value="Genomic_DNA"/>
</dbReference>
<dbReference type="CDD" id="cd18832">
    <property type="entry name" value="GH43_GsAbnA-like"/>
    <property type="match status" value="1"/>
</dbReference>
<dbReference type="RefSeq" id="WP_212216763.1">
    <property type="nucleotide sequence ID" value="NZ_JAGUCO010000012.1"/>
</dbReference>
<comment type="caution">
    <text evidence="7">The sequence shown here is derived from an EMBL/GenBank/DDBJ whole genome shotgun (WGS) entry which is preliminary data.</text>
</comment>
<keyword evidence="5" id="KW-0732">Signal</keyword>
<gene>
    <name evidence="7" type="ORF">KEM10_14585</name>
</gene>
<dbReference type="InterPro" id="IPR023296">
    <property type="entry name" value="Glyco_hydro_beta-prop_sf"/>
</dbReference>
<evidence type="ECO:0000256" key="1">
    <source>
        <dbReference type="ARBA" id="ARBA00004834"/>
    </source>
</evidence>
<keyword evidence="3" id="KW-0378">Hydrolase</keyword>
<sequence length="1077" mass="118414">MNIKNLTLTAFAGIMLLLFVRPTSAQTLTSGEVETLYNNYFNATPNNYVSVHDPSVVIGYKTGNTITGEYSESATKVYYIFGSHMAWAYTYDLENWTSFQNNINSSYNTLFADPAAWAAKGSSDYNLGGNMWAPDVIWNTDMQKWCMYMSINGNSWYSSIVLLTAESLNGNWTYVGPVVYSGFTNQTEAAETDFYDVIDSSEGFPSRYLQNRNGVRTYGQNAIDPGLIYDDEGNLWMSYGSWFGGIYMLRLDAQTGLRDYTYTYTTNDGTSTNAISDEYMGTKIAGGNHVSGEASYIQKINDTYYLFMTNGGLTATGGYNMRVFASDAITGPYKDMSGQDARYFTYNTGVGSTNGTVGLRLMSYYKWSWMEKGFTAQGHNSAVVDDDGKSYLVYHTRFNDGTEGHQVRVHQLFHAKNGYIAAAPFQYAGETLTTEPYAINDIVGTYGILYHGTGTNYSNLECVQEQEIQINSDGSITGAYTGTWSQDADGPYITLTINNITFQGVLINQKMQGLDYTTLCFTVVGNDMSVFGYKRAGEGKPFPEDATVAYNVYNFNGTIPSTAYSGSQLSLPSQGYFGAIYEWSWDTSLISEEGIVQDIASDVTTDLTLTITCGDYNYVSTYSIDLIANGISDLLPIEEAAILESYNDISEFAAATPSGLINSKTGISLSFYLENITSDWDLIAHSSDNSFRLFLSVLHYNGADFYEAAATLSSAATSAGYHSGNAWQIFLNTSCYVTVSYNTDGTISYYKDGVLMLTYQASISPSYGSGVTPDDIVTAVINYYKNRQLIFDYDVKNIVVGFAADLDLSNYKPIDISDYIFYEDYDYRGWTSSWTSPNGIVSALYSSSLESNYIEVKTDGGSGNRSAINTFTDVDNLMNYHFSFDVCLRPGNVVDRSVGEVAVISTDNNNSNNGTTNSGYIFKLVTPTYNGSNASIWYVNGVTSLTIAPGTWVTISGNVDVSAKTADVTIINRATENTLYNGITDVNGNGLLKGLWALAGRGTGTIGIDNIIVRDGNYSTSIETITKSEIDYNAEVELYNLTGVLITKGLFSTINVPTGIYIVRQGNNVQKKFIKMR</sequence>
<feature type="domain" description="Extracellular endo-alpha-(1-&gt;5)-L-arabinanase C-terminal" evidence="6">
    <location>
        <begin position="424"/>
        <end position="532"/>
    </location>
</feature>
<keyword evidence="8" id="KW-1185">Reference proteome</keyword>
<name>A0ABS5JYF7_9BACT</name>
<accession>A0ABS5JYF7</accession>
<organism evidence="7 8">
    <name type="scientific">Carboxylicivirga linearis</name>
    <dbReference type="NCBI Taxonomy" id="1628157"/>
    <lineage>
        <taxon>Bacteria</taxon>
        <taxon>Pseudomonadati</taxon>
        <taxon>Bacteroidota</taxon>
        <taxon>Bacteroidia</taxon>
        <taxon>Marinilabiliales</taxon>
        <taxon>Marinilabiliaceae</taxon>
        <taxon>Carboxylicivirga</taxon>
    </lineage>
</organism>
<dbReference type="Pfam" id="PF16369">
    <property type="entry name" value="GH43_C"/>
    <property type="match status" value="1"/>
</dbReference>
<dbReference type="Pfam" id="PF04616">
    <property type="entry name" value="Glyco_hydro_43"/>
    <property type="match status" value="1"/>
</dbReference>
<comment type="similarity">
    <text evidence="2">Belongs to the glycosyl hydrolase 43 family.</text>
</comment>
<dbReference type="Gene3D" id="2.115.10.20">
    <property type="entry name" value="Glycosyl hydrolase domain, family 43"/>
    <property type="match status" value="1"/>
</dbReference>
<evidence type="ECO:0000313" key="8">
    <source>
        <dbReference type="Proteomes" id="UP000708576"/>
    </source>
</evidence>
<evidence type="ECO:0000256" key="4">
    <source>
        <dbReference type="ARBA" id="ARBA00023295"/>
    </source>
</evidence>